<keyword evidence="1" id="KW-0812">Transmembrane</keyword>
<feature type="transmembrane region" description="Helical" evidence="1">
    <location>
        <begin position="6"/>
        <end position="27"/>
    </location>
</feature>
<organism evidence="2 4">
    <name type="scientific">Cryobacterium flavum</name>
    <dbReference type="NCBI Taxonomy" id="1424659"/>
    <lineage>
        <taxon>Bacteria</taxon>
        <taxon>Bacillati</taxon>
        <taxon>Actinomycetota</taxon>
        <taxon>Actinomycetes</taxon>
        <taxon>Micrococcales</taxon>
        <taxon>Microbacteriaceae</taxon>
        <taxon>Cryobacterium</taxon>
    </lineage>
</organism>
<keyword evidence="1" id="KW-1133">Transmembrane helix</keyword>
<dbReference type="AlphaFoldDB" id="A0A4R8V392"/>
<protein>
    <submittedName>
        <fullName evidence="2">Uncharacterized protein</fullName>
    </submittedName>
</protein>
<reference evidence="3 5" key="2">
    <citation type="submission" date="2019-03" db="EMBL/GenBank/DDBJ databases">
        <title>Genomics of glacier-inhabiting Cryobacterium strains.</title>
        <authorList>
            <person name="Liu Q."/>
            <person name="Xin Y.-H."/>
        </authorList>
    </citation>
    <scope>NUCLEOTIDE SEQUENCE [LARGE SCALE GENOMIC DNA]</scope>
    <source>
        <strain evidence="3 5">Hh8</strain>
    </source>
</reference>
<dbReference type="RefSeq" id="WP_092340919.1">
    <property type="nucleotide sequence ID" value="NZ_FNIB01000007.1"/>
</dbReference>
<gene>
    <name evidence="3" type="ORF">E3O21_12395</name>
    <name evidence="2" type="ORF">SAMN05216368_107129</name>
</gene>
<sequence length="78" mass="8326">MNFDFAYLVPIVAIIGGITYAIFNLYFKSCRQAAGSEGSTALTHALAESNATNAALLEKLTSLDTRLVAIERTLSEVG</sequence>
<keyword evidence="5" id="KW-1185">Reference proteome</keyword>
<dbReference type="EMBL" id="FNIB01000007">
    <property type="protein sequence ID" value="SDN77302.1"/>
    <property type="molecule type" value="Genomic_DNA"/>
</dbReference>
<dbReference type="EMBL" id="SOFD01000029">
    <property type="protein sequence ID" value="TFB75613.1"/>
    <property type="molecule type" value="Genomic_DNA"/>
</dbReference>
<accession>A0A4R8V392</accession>
<keyword evidence="1" id="KW-0472">Membrane</keyword>
<reference evidence="2 4" key="1">
    <citation type="submission" date="2016-10" db="EMBL/GenBank/DDBJ databases">
        <authorList>
            <person name="Varghese N."/>
            <person name="Submissions S."/>
        </authorList>
    </citation>
    <scope>NUCLEOTIDE SEQUENCE [LARGE SCALE GENOMIC DNA]</scope>
    <source>
        <strain evidence="2 4">CGMCC 1.11215</strain>
    </source>
</reference>
<evidence type="ECO:0000313" key="4">
    <source>
        <dbReference type="Proteomes" id="UP000199639"/>
    </source>
</evidence>
<name>A0A4R8V392_9MICO</name>
<evidence type="ECO:0000313" key="5">
    <source>
        <dbReference type="Proteomes" id="UP000298252"/>
    </source>
</evidence>
<dbReference type="STRING" id="1424659.SAMN05216368_107129"/>
<dbReference type="Proteomes" id="UP000199639">
    <property type="component" value="Unassembled WGS sequence"/>
</dbReference>
<evidence type="ECO:0000256" key="1">
    <source>
        <dbReference type="SAM" id="Phobius"/>
    </source>
</evidence>
<dbReference type="Proteomes" id="UP000298252">
    <property type="component" value="Unassembled WGS sequence"/>
</dbReference>
<proteinExistence type="predicted"/>
<evidence type="ECO:0000313" key="3">
    <source>
        <dbReference type="EMBL" id="TFB75613.1"/>
    </source>
</evidence>
<evidence type="ECO:0000313" key="2">
    <source>
        <dbReference type="EMBL" id="SDN77302.1"/>
    </source>
</evidence>